<sequence>KIIILGANGATGDVDYSDNDLDVSDGGLWVIDNMGKLTFFGLQLSMCSGWNLTWVLE</sequence>
<dbReference type="EMBL" id="CAJVPW010003942">
    <property type="protein sequence ID" value="CAG8532490.1"/>
    <property type="molecule type" value="Genomic_DNA"/>
</dbReference>
<organism evidence="1 2">
    <name type="scientific">Cetraspora pellucida</name>
    <dbReference type="NCBI Taxonomy" id="1433469"/>
    <lineage>
        <taxon>Eukaryota</taxon>
        <taxon>Fungi</taxon>
        <taxon>Fungi incertae sedis</taxon>
        <taxon>Mucoromycota</taxon>
        <taxon>Glomeromycotina</taxon>
        <taxon>Glomeromycetes</taxon>
        <taxon>Diversisporales</taxon>
        <taxon>Gigasporaceae</taxon>
        <taxon>Cetraspora</taxon>
    </lineage>
</organism>
<evidence type="ECO:0000313" key="2">
    <source>
        <dbReference type="Proteomes" id="UP000789366"/>
    </source>
</evidence>
<keyword evidence="2" id="KW-1185">Reference proteome</keyword>
<dbReference type="Proteomes" id="UP000789366">
    <property type="component" value="Unassembled WGS sequence"/>
</dbReference>
<accession>A0ACA9LL47</accession>
<proteinExistence type="predicted"/>
<gene>
    <name evidence="1" type="ORF">SPELUC_LOCUS4431</name>
</gene>
<name>A0ACA9LL47_9GLOM</name>
<feature type="non-terminal residue" evidence="1">
    <location>
        <position position="1"/>
    </location>
</feature>
<reference evidence="1" key="1">
    <citation type="submission" date="2021-06" db="EMBL/GenBank/DDBJ databases">
        <authorList>
            <person name="Kallberg Y."/>
            <person name="Tangrot J."/>
            <person name="Rosling A."/>
        </authorList>
    </citation>
    <scope>NUCLEOTIDE SEQUENCE</scope>
    <source>
        <strain evidence="1">28 12/20/2015</strain>
    </source>
</reference>
<protein>
    <submittedName>
        <fullName evidence="1">5356_t:CDS:1</fullName>
    </submittedName>
</protein>
<evidence type="ECO:0000313" key="1">
    <source>
        <dbReference type="EMBL" id="CAG8532490.1"/>
    </source>
</evidence>
<comment type="caution">
    <text evidence="1">The sequence shown here is derived from an EMBL/GenBank/DDBJ whole genome shotgun (WGS) entry which is preliminary data.</text>
</comment>